<protein>
    <submittedName>
        <fullName evidence="2">Transport protein</fullName>
    </submittedName>
</protein>
<dbReference type="PROSITE" id="PS51257">
    <property type="entry name" value="PROKAR_LIPOPROTEIN"/>
    <property type="match status" value="1"/>
</dbReference>
<evidence type="ECO:0000256" key="1">
    <source>
        <dbReference type="SAM" id="SignalP"/>
    </source>
</evidence>
<dbReference type="EMBL" id="JACHWX010000005">
    <property type="protein sequence ID" value="MBB3055690.1"/>
    <property type="molecule type" value="Genomic_DNA"/>
</dbReference>
<sequence>MNLSKLSVLLLLLTLFASSSCRSQSKTDAILLKKVDSLNATDINTLIKSGYIRNTDAAIIGTYMISIAQSNNTKDWTVKQLLDSVKAKMKQADNAIAVKNNFGKDSVFIRLPNGNKMFIGMGELSFEKMIARASANLPENYDGDYNLKINSQENIKTASLLVSRSDYPALVGNILLYKRDSGQLKYTKIGDIFEISKRIINSKEFAPFMDSFK</sequence>
<evidence type="ECO:0000313" key="2">
    <source>
        <dbReference type="EMBL" id="MBB3055690.1"/>
    </source>
</evidence>
<feature type="chain" id="PRO_5032461954" evidence="1">
    <location>
        <begin position="24"/>
        <end position="213"/>
    </location>
</feature>
<keyword evidence="3" id="KW-1185">Reference proteome</keyword>
<comment type="caution">
    <text evidence="2">The sequence shown here is derived from an EMBL/GenBank/DDBJ whole genome shotgun (WGS) entry which is preliminary data.</text>
</comment>
<dbReference type="RefSeq" id="WP_096352474.1">
    <property type="nucleotide sequence ID" value="NZ_AP017313.1"/>
</dbReference>
<accession>A0A839SFP6</accession>
<dbReference type="OrthoDB" id="9924506at2"/>
<gene>
    <name evidence="2" type="ORF">FHS11_002109</name>
</gene>
<proteinExistence type="predicted"/>
<name>A0A839SFP6_9SPHI</name>
<organism evidence="2 3">
    <name type="scientific">Mucilaginibacter gotjawali</name>
    <dbReference type="NCBI Taxonomy" id="1550579"/>
    <lineage>
        <taxon>Bacteria</taxon>
        <taxon>Pseudomonadati</taxon>
        <taxon>Bacteroidota</taxon>
        <taxon>Sphingobacteriia</taxon>
        <taxon>Sphingobacteriales</taxon>
        <taxon>Sphingobacteriaceae</taxon>
        <taxon>Mucilaginibacter</taxon>
    </lineage>
</organism>
<feature type="signal peptide" evidence="1">
    <location>
        <begin position="1"/>
        <end position="23"/>
    </location>
</feature>
<dbReference type="AlphaFoldDB" id="A0A839SFP6"/>
<keyword evidence="1" id="KW-0732">Signal</keyword>
<reference evidence="2" key="1">
    <citation type="submission" date="2020-08" db="EMBL/GenBank/DDBJ databases">
        <title>Genomic Encyclopedia of Type Strains, Phase III (KMG-III): the genomes of soil and plant-associated and newly described type strains.</title>
        <authorList>
            <person name="Whitman W."/>
        </authorList>
    </citation>
    <scope>NUCLEOTIDE SEQUENCE [LARGE SCALE GENOMIC DNA]</scope>
    <source>
        <strain evidence="2">CECT 8628</strain>
    </source>
</reference>
<dbReference type="Proteomes" id="UP000539265">
    <property type="component" value="Unassembled WGS sequence"/>
</dbReference>
<evidence type="ECO:0000313" key="3">
    <source>
        <dbReference type="Proteomes" id="UP000539265"/>
    </source>
</evidence>